<sequence>MPILSQNTIYQDLLTSLGKLVDPNHFGFITIVADSSYQTVSSATWLQSVVKTDAQLAPKKYRRDIFDCDDYVMYLKTKVSLFAANTPGNNYPLSIGFLLTTLHAFNFGITDTREVFLLNTQSDDRDFLIFDNLKKASDFLSLSNQNAIKFIYI</sequence>
<evidence type="ECO:0000313" key="1">
    <source>
        <dbReference type="EMBL" id="RLJ69561.1"/>
    </source>
</evidence>
<organism evidence="1 3">
    <name type="scientific">Pedobacter alluvionis</name>
    <dbReference type="NCBI Taxonomy" id="475253"/>
    <lineage>
        <taxon>Bacteria</taxon>
        <taxon>Pseudomonadati</taxon>
        <taxon>Bacteroidota</taxon>
        <taxon>Sphingobacteriia</taxon>
        <taxon>Sphingobacteriales</taxon>
        <taxon>Sphingobacteriaceae</taxon>
        <taxon>Pedobacter</taxon>
    </lineage>
</organism>
<dbReference type="EMBL" id="RCCK01000016">
    <property type="protein sequence ID" value="RLJ69561.1"/>
    <property type="molecule type" value="Genomic_DNA"/>
</dbReference>
<protein>
    <submittedName>
        <fullName evidence="1">Uncharacterized protein</fullName>
    </submittedName>
</protein>
<proteinExistence type="predicted"/>
<dbReference type="EMBL" id="SOPX01000006">
    <property type="protein sequence ID" value="TFB28376.1"/>
    <property type="molecule type" value="Genomic_DNA"/>
</dbReference>
<dbReference type="Gene3D" id="3.30.460.70">
    <property type="match status" value="1"/>
</dbReference>
<reference evidence="1 3" key="1">
    <citation type="submission" date="2018-10" db="EMBL/GenBank/DDBJ databases">
        <title>Genomic Encyclopedia of Archaeal and Bacterial Type Strains, Phase II (KMG-II): from individual species to whole genera.</title>
        <authorList>
            <person name="Goeker M."/>
        </authorList>
    </citation>
    <scope>NUCLEOTIDE SEQUENCE [LARGE SCALE GENOMIC DNA]</scope>
    <source>
        <strain evidence="1 3">DSM 19624</strain>
    </source>
</reference>
<dbReference type="Proteomes" id="UP000273898">
    <property type="component" value="Unassembled WGS sequence"/>
</dbReference>
<comment type="caution">
    <text evidence="1">The sequence shown here is derived from an EMBL/GenBank/DDBJ whole genome shotgun (WGS) entry which is preliminary data.</text>
</comment>
<evidence type="ECO:0000313" key="3">
    <source>
        <dbReference type="Proteomes" id="UP000273898"/>
    </source>
</evidence>
<gene>
    <name evidence="1" type="ORF">BCL90_5158</name>
    <name evidence="2" type="ORF">E3V97_23120</name>
</gene>
<keyword evidence="4" id="KW-1185">Reference proteome</keyword>
<accession>A0A497XLE6</accession>
<evidence type="ECO:0000313" key="2">
    <source>
        <dbReference type="EMBL" id="TFB28376.1"/>
    </source>
</evidence>
<reference evidence="2 4" key="2">
    <citation type="submission" date="2019-03" db="EMBL/GenBank/DDBJ databases">
        <authorList>
            <person name="He R.-H."/>
        </authorList>
    </citation>
    <scope>NUCLEOTIDE SEQUENCE [LARGE SCALE GENOMIC DNA]</scope>
    <source>
        <strain evidence="2 4">DSM 19624</strain>
    </source>
</reference>
<dbReference type="RefSeq" id="WP_121287953.1">
    <property type="nucleotide sequence ID" value="NZ_RCCK01000016.1"/>
</dbReference>
<dbReference type="AlphaFoldDB" id="A0A497XLE6"/>
<evidence type="ECO:0000313" key="4">
    <source>
        <dbReference type="Proteomes" id="UP000297429"/>
    </source>
</evidence>
<name>A0A497XLE6_9SPHI</name>
<dbReference type="Proteomes" id="UP000297429">
    <property type="component" value="Unassembled WGS sequence"/>
</dbReference>
<dbReference type="OrthoDB" id="9946015at2"/>